<protein>
    <recommendedName>
        <fullName evidence="1">Rubredoxin-like domain-containing protein</fullName>
    </recommendedName>
</protein>
<dbReference type="EMBL" id="LCCF01000001">
    <property type="protein sequence ID" value="KKS25590.1"/>
    <property type="molecule type" value="Genomic_DNA"/>
</dbReference>
<evidence type="ECO:0000259" key="1">
    <source>
        <dbReference type="PROSITE" id="PS50903"/>
    </source>
</evidence>
<accession>A0A0G0XL26</accession>
<dbReference type="AlphaFoldDB" id="A0A0G0XL26"/>
<evidence type="ECO:0000313" key="3">
    <source>
        <dbReference type="Proteomes" id="UP000034256"/>
    </source>
</evidence>
<dbReference type="Gene3D" id="2.20.28.10">
    <property type="match status" value="1"/>
</dbReference>
<proteinExistence type="predicted"/>
<reference evidence="2 3" key="1">
    <citation type="journal article" date="2015" name="Nature">
        <title>rRNA introns, odd ribosomes, and small enigmatic genomes across a large radiation of phyla.</title>
        <authorList>
            <person name="Brown C.T."/>
            <person name="Hug L.A."/>
            <person name="Thomas B.C."/>
            <person name="Sharon I."/>
            <person name="Castelle C.J."/>
            <person name="Singh A."/>
            <person name="Wilkins M.J."/>
            <person name="Williams K.H."/>
            <person name="Banfield J.F."/>
        </authorList>
    </citation>
    <scope>NUCLEOTIDE SEQUENCE [LARGE SCALE GENOMIC DNA]</scope>
</reference>
<dbReference type="Proteomes" id="UP000034256">
    <property type="component" value="Unassembled WGS sequence"/>
</dbReference>
<dbReference type="PROSITE" id="PS50903">
    <property type="entry name" value="RUBREDOXIN_LIKE"/>
    <property type="match status" value="1"/>
</dbReference>
<gene>
    <name evidence="2" type="ORF">UU85_C0001G0019</name>
</gene>
<dbReference type="SUPFAM" id="SSF57802">
    <property type="entry name" value="Rubredoxin-like"/>
    <property type="match status" value="1"/>
</dbReference>
<dbReference type="GO" id="GO:0005506">
    <property type="term" value="F:iron ion binding"/>
    <property type="evidence" value="ECO:0007669"/>
    <property type="project" value="InterPro"/>
</dbReference>
<organism evidence="2 3">
    <name type="scientific">Candidatus Wolfebacteria bacterium GW2011_GWA2_42_10</name>
    <dbReference type="NCBI Taxonomy" id="1619004"/>
    <lineage>
        <taxon>Bacteria</taxon>
        <taxon>Candidatus Wolfeibacteriota</taxon>
    </lineage>
</organism>
<dbReference type="InterPro" id="IPR024934">
    <property type="entry name" value="Rubredoxin-like_dom"/>
</dbReference>
<sequence>MAEEKSTKWKCDVCGYIHEGDNPPDICPRCGVSKSHFEKLEK</sequence>
<dbReference type="InterPro" id="IPR048574">
    <property type="entry name" value="RUBY_RBDX"/>
</dbReference>
<feature type="domain" description="Rubredoxin-like" evidence="1">
    <location>
        <begin position="6"/>
        <end position="40"/>
    </location>
</feature>
<name>A0A0G0XL26_9BACT</name>
<evidence type="ECO:0000313" key="2">
    <source>
        <dbReference type="EMBL" id="KKS25590.1"/>
    </source>
</evidence>
<dbReference type="Pfam" id="PF21349">
    <property type="entry name" value="RUBY_RBDX"/>
    <property type="match status" value="1"/>
</dbReference>
<comment type="caution">
    <text evidence="2">The sequence shown here is derived from an EMBL/GenBank/DDBJ whole genome shotgun (WGS) entry which is preliminary data.</text>
</comment>